<dbReference type="Proteomes" id="UP001165190">
    <property type="component" value="Unassembled WGS sequence"/>
</dbReference>
<protein>
    <submittedName>
        <fullName evidence="1">Uncharacterized protein</fullName>
    </submittedName>
</protein>
<name>A0A9W7LJF7_HIBTR</name>
<accession>A0A9W7LJF7</accession>
<keyword evidence="2" id="KW-1185">Reference proteome</keyword>
<dbReference type="OrthoDB" id="591056at2759"/>
<reference evidence="1" key="1">
    <citation type="submission" date="2023-05" db="EMBL/GenBank/DDBJ databases">
        <title>Genome and transcriptome analyses reveal genes involved in the formation of fine ridges on petal epidermal cells in Hibiscus trionum.</title>
        <authorList>
            <person name="Koshimizu S."/>
            <person name="Masuda S."/>
            <person name="Ishii T."/>
            <person name="Shirasu K."/>
            <person name="Hoshino A."/>
            <person name="Arita M."/>
        </authorList>
    </citation>
    <scope>NUCLEOTIDE SEQUENCE</scope>
    <source>
        <strain evidence="1">Hamamatsu line</strain>
    </source>
</reference>
<gene>
    <name evidence="1" type="ORF">HRI_000227800</name>
</gene>
<dbReference type="EMBL" id="BSYR01000003">
    <property type="protein sequence ID" value="GMI65585.1"/>
    <property type="molecule type" value="Genomic_DNA"/>
</dbReference>
<sequence>MFRWRLESSLVPVEDRNGECNSDECAQAFHSLAATLLTESLFTKERFSHVHQELIRLHDHVRDMPISKDFASNTAANISET</sequence>
<proteinExistence type="predicted"/>
<dbReference type="AlphaFoldDB" id="A0A9W7LJF7"/>
<evidence type="ECO:0000313" key="1">
    <source>
        <dbReference type="EMBL" id="GMI65585.1"/>
    </source>
</evidence>
<comment type="caution">
    <text evidence="1">The sequence shown here is derived from an EMBL/GenBank/DDBJ whole genome shotgun (WGS) entry which is preliminary data.</text>
</comment>
<evidence type="ECO:0000313" key="2">
    <source>
        <dbReference type="Proteomes" id="UP001165190"/>
    </source>
</evidence>
<organism evidence="1 2">
    <name type="scientific">Hibiscus trionum</name>
    <name type="common">Flower of an hour</name>
    <dbReference type="NCBI Taxonomy" id="183268"/>
    <lineage>
        <taxon>Eukaryota</taxon>
        <taxon>Viridiplantae</taxon>
        <taxon>Streptophyta</taxon>
        <taxon>Embryophyta</taxon>
        <taxon>Tracheophyta</taxon>
        <taxon>Spermatophyta</taxon>
        <taxon>Magnoliopsida</taxon>
        <taxon>eudicotyledons</taxon>
        <taxon>Gunneridae</taxon>
        <taxon>Pentapetalae</taxon>
        <taxon>rosids</taxon>
        <taxon>malvids</taxon>
        <taxon>Malvales</taxon>
        <taxon>Malvaceae</taxon>
        <taxon>Malvoideae</taxon>
        <taxon>Hibiscus</taxon>
    </lineage>
</organism>